<organism evidence="1 2">
    <name type="scientific">Rotaria socialis</name>
    <dbReference type="NCBI Taxonomy" id="392032"/>
    <lineage>
        <taxon>Eukaryota</taxon>
        <taxon>Metazoa</taxon>
        <taxon>Spiralia</taxon>
        <taxon>Gnathifera</taxon>
        <taxon>Rotifera</taxon>
        <taxon>Eurotatoria</taxon>
        <taxon>Bdelloidea</taxon>
        <taxon>Philodinida</taxon>
        <taxon>Philodinidae</taxon>
        <taxon>Rotaria</taxon>
    </lineage>
</organism>
<reference evidence="1" key="1">
    <citation type="submission" date="2021-02" db="EMBL/GenBank/DDBJ databases">
        <authorList>
            <person name="Nowell W R."/>
        </authorList>
    </citation>
    <scope>NUCLEOTIDE SEQUENCE</scope>
</reference>
<protein>
    <submittedName>
        <fullName evidence="1">Uncharacterized protein</fullName>
    </submittedName>
</protein>
<evidence type="ECO:0000313" key="2">
    <source>
        <dbReference type="Proteomes" id="UP000663848"/>
    </source>
</evidence>
<sequence>VVDEGGCEGSGGRDGGGGCGGEIDFVLGFIVN</sequence>
<comment type="caution">
    <text evidence="1">The sequence shown here is derived from an EMBL/GenBank/DDBJ whole genome shotgun (WGS) entry which is preliminary data.</text>
</comment>
<feature type="non-terminal residue" evidence="1">
    <location>
        <position position="1"/>
    </location>
</feature>
<evidence type="ECO:0000313" key="1">
    <source>
        <dbReference type="EMBL" id="CAF4904935.1"/>
    </source>
</evidence>
<proteinExistence type="predicted"/>
<gene>
    <name evidence="1" type="ORF">QYT958_LOCUS30920</name>
</gene>
<dbReference type="Proteomes" id="UP000663848">
    <property type="component" value="Unassembled WGS sequence"/>
</dbReference>
<dbReference type="AlphaFoldDB" id="A0A821VD72"/>
<name>A0A821VD72_9BILA</name>
<accession>A0A821VD72</accession>
<dbReference type="EMBL" id="CAJOBR010012136">
    <property type="protein sequence ID" value="CAF4904935.1"/>
    <property type="molecule type" value="Genomic_DNA"/>
</dbReference>